<dbReference type="SUPFAM" id="SSF46894">
    <property type="entry name" value="C-terminal effector domain of the bipartite response regulators"/>
    <property type="match status" value="1"/>
</dbReference>
<comment type="caution">
    <text evidence="8">The sequence shown here is derived from an EMBL/GenBank/DDBJ whole genome shotgun (WGS) entry which is preliminary data.</text>
</comment>
<keyword evidence="1 4" id="KW-0597">Phosphoprotein</keyword>
<evidence type="ECO:0000256" key="2">
    <source>
        <dbReference type="ARBA" id="ARBA00023012"/>
    </source>
</evidence>
<sequence>MKAAILLVEDDEFFARVVKRHLERADHEVIHCLNGQEGWETYQDHTFDLCILDIVMPKMDGFQLTQKIRSHNENIPIIFSSARYQEQDRIYGFEIGGDDYMIKPFNLVELLMRIEVFLKRSRLLQSDRKLTYNMGELTFDYSELRIFHTASSLSIQLPPKEADLLRFLCEHANKKLTREFVLTHVWGINDFFAGRSMDVYLTRLRKHFSLDPIIRLESFHSKGLMLVLNT</sequence>
<dbReference type="EMBL" id="JBEXAC010000003">
    <property type="protein sequence ID" value="MET7001064.1"/>
    <property type="molecule type" value="Genomic_DNA"/>
</dbReference>
<dbReference type="SMART" id="SM00448">
    <property type="entry name" value="REC"/>
    <property type="match status" value="1"/>
</dbReference>
<dbReference type="InterPro" id="IPR016032">
    <property type="entry name" value="Sig_transdc_resp-reg_C-effctor"/>
</dbReference>
<name>A0ABV2TDG5_9BACT</name>
<dbReference type="Gene3D" id="1.10.10.10">
    <property type="entry name" value="Winged helix-like DNA-binding domain superfamily/Winged helix DNA-binding domain"/>
    <property type="match status" value="1"/>
</dbReference>
<dbReference type="Gene3D" id="6.10.250.690">
    <property type="match status" value="1"/>
</dbReference>
<evidence type="ECO:0000259" key="6">
    <source>
        <dbReference type="PROSITE" id="PS50110"/>
    </source>
</evidence>
<proteinExistence type="predicted"/>
<gene>
    <name evidence="8" type="ORF">ABR189_27015</name>
</gene>
<dbReference type="InterPro" id="IPR039420">
    <property type="entry name" value="WalR-like"/>
</dbReference>
<dbReference type="Pfam" id="PF00072">
    <property type="entry name" value="Response_reg"/>
    <property type="match status" value="1"/>
</dbReference>
<dbReference type="PANTHER" id="PTHR48111:SF40">
    <property type="entry name" value="PHOSPHATE REGULON TRANSCRIPTIONAL REGULATORY PROTEIN PHOB"/>
    <property type="match status" value="1"/>
</dbReference>
<feature type="DNA-binding region" description="OmpR/PhoB-type" evidence="5">
    <location>
        <begin position="129"/>
        <end position="228"/>
    </location>
</feature>
<dbReference type="PROSITE" id="PS50110">
    <property type="entry name" value="RESPONSE_REGULATORY"/>
    <property type="match status" value="1"/>
</dbReference>
<dbReference type="SMART" id="SM00862">
    <property type="entry name" value="Trans_reg_C"/>
    <property type="match status" value="1"/>
</dbReference>
<keyword evidence="2" id="KW-0902">Two-component regulatory system</keyword>
<keyword evidence="9" id="KW-1185">Reference proteome</keyword>
<organism evidence="8 9">
    <name type="scientific">Chitinophaga defluvii</name>
    <dbReference type="NCBI Taxonomy" id="3163343"/>
    <lineage>
        <taxon>Bacteria</taxon>
        <taxon>Pseudomonadati</taxon>
        <taxon>Bacteroidota</taxon>
        <taxon>Chitinophagia</taxon>
        <taxon>Chitinophagales</taxon>
        <taxon>Chitinophagaceae</taxon>
        <taxon>Chitinophaga</taxon>
    </lineage>
</organism>
<dbReference type="InterPro" id="IPR001789">
    <property type="entry name" value="Sig_transdc_resp-reg_receiver"/>
</dbReference>
<dbReference type="Proteomes" id="UP001549749">
    <property type="component" value="Unassembled WGS sequence"/>
</dbReference>
<dbReference type="PANTHER" id="PTHR48111">
    <property type="entry name" value="REGULATOR OF RPOS"/>
    <property type="match status" value="1"/>
</dbReference>
<dbReference type="InterPro" id="IPR001867">
    <property type="entry name" value="OmpR/PhoB-type_DNA-bd"/>
</dbReference>
<dbReference type="SUPFAM" id="SSF52172">
    <property type="entry name" value="CheY-like"/>
    <property type="match status" value="1"/>
</dbReference>
<feature type="domain" description="OmpR/PhoB-type" evidence="7">
    <location>
        <begin position="129"/>
        <end position="228"/>
    </location>
</feature>
<dbReference type="CDD" id="cd00383">
    <property type="entry name" value="trans_reg_C"/>
    <property type="match status" value="1"/>
</dbReference>
<dbReference type="RefSeq" id="WP_354663637.1">
    <property type="nucleotide sequence ID" value="NZ_JBEXAC010000003.1"/>
</dbReference>
<dbReference type="PROSITE" id="PS51755">
    <property type="entry name" value="OMPR_PHOB"/>
    <property type="match status" value="1"/>
</dbReference>
<dbReference type="InterPro" id="IPR036388">
    <property type="entry name" value="WH-like_DNA-bd_sf"/>
</dbReference>
<evidence type="ECO:0000259" key="7">
    <source>
        <dbReference type="PROSITE" id="PS51755"/>
    </source>
</evidence>
<evidence type="ECO:0000256" key="5">
    <source>
        <dbReference type="PROSITE-ProRule" id="PRU01091"/>
    </source>
</evidence>
<evidence type="ECO:0000256" key="1">
    <source>
        <dbReference type="ARBA" id="ARBA00022553"/>
    </source>
</evidence>
<feature type="domain" description="Response regulatory" evidence="6">
    <location>
        <begin position="4"/>
        <end position="118"/>
    </location>
</feature>
<evidence type="ECO:0000313" key="9">
    <source>
        <dbReference type="Proteomes" id="UP001549749"/>
    </source>
</evidence>
<dbReference type="CDD" id="cd17574">
    <property type="entry name" value="REC_OmpR"/>
    <property type="match status" value="1"/>
</dbReference>
<keyword evidence="3 5" id="KW-0238">DNA-binding</keyword>
<dbReference type="Pfam" id="PF00486">
    <property type="entry name" value="Trans_reg_C"/>
    <property type="match status" value="1"/>
</dbReference>
<dbReference type="Gene3D" id="3.40.50.2300">
    <property type="match status" value="1"/>
</dbReference>
<accession>A0ABV2TDG5</accession>
<feature type="modified residue" description="4-aspartylphosphate" evidence="4">
    <location>
        <position position="53"/>
    </location>
</feature>
<evidence type="ECO:0000313" key="8">
    <source>
        <dbReference type="EMBL" id="MET7001064.1"/>
    </source>
</evidence>
<evidence type="ECO:0000256" key="4">
    <source>
        <dbReference type="PROSITE-ProRule" id="PRU00169"/>
    </source>
</evidence>
<protein>
    <submittedName>
        <fullName evidence="8">Response regulator transcription factor</fullName>
    </submittedName>
</protein>
<evidence type="ECO:0000256" key="3">
    <source>
        <dbReference type="ARBA" id="ARBA00023125"/>
    </source>
</evidence>
<reference evidence="8 9" key="1">
    <citation type="submission" date="2024-06" db="EMBL/GenBank/DDBJ databases">
        <title>Chitinophaga defluvii sp. nov., isolated from municipal sewage.</title>
        <authorList>
            <person name="Zhang L."/>
        </authorList>
    </citation>
    <scope>NUCLEOTIDE SEQUENCE [LARGE SCALE GENOMIC DNA]</scope>
    <source>
        <strain evidence="8 9">H8</strain>
    </source>
</reference>
<dbReference type="InterPro" id="IPR011006">
    <property type="entry name" value="CheY-like_superfamily"/>
</dbReference>